<organism evidence="1 2">
    <name type="scientific">Microbacterium trichothecenolyticum</name>
    <name type="common">Aureobacterium trichothecenolyticum</name>
    <dbReference type="NCBI Taxonomy" id="69370"/>
    <lineage>
        <taxon>Bacteria</taxon>
        <taxon>Bacillati</taxon>
        <taxon>Actinomycetota</taxon>
        <taxon>Actinomycetes</taxon>
        <taxon>Micrococcales</taxon>
        <taxon>Microbacteriaceae</taxon>
        <taxon>Microbacterium</taxon>
    </lineage>
</organism>
<proteinExistence type="predicted"/>
<dbReference type="InterPro" id="IPR029044">
    <property type="entry name" value="Nucleotide-diphossugar_trans"/>
</dbReference>
<protein>
    <recommendedName>
        <fullName evidence="3">GT2 family glycosyltransferase</fullName>
    </recommendedName>
</protein>
<reference evidence="1 2" key="1">
    <citation type="submission" date="2023-07" db="EMBL/GenBank/DDBJ databases">
        <title>Functional and genomic diversity of the sorghum phyllosphere microbiome.</title>
        <authorList>
            <person name="Shade A."/>
        </authorList>
    </citation>
    <scope>NUCLEOTIDE SEQUENCE [LARGE SCALE GENOMIC DNA]</scope>
    <source>
        <strain evidence="1 2">SORGH_AS_1207</strain>
    </source>
</reference>
<dbReference type="SUPFAM" id="SSF53448">
    <property type="entry name" value="Nucleotide-diphospho-sugar transferases"/>
    <property type="match status" value="1"/>
</dbReference>
<name>A0ABU0TTI4_MICTR</name>
<accession>A0ABU0TTI4</accession>
<evidence type="ECO:0000313" key="1">
    <source>
        <dbReference type="EMBL" id="MDQ1122962.1"/>
    </source>
</evidence>
<dbReference type="Gene3D" id="3.90.550.10">
    <property type="entry name" value="Spore Coat Polysaccharide Biosynthesis Protein SpsA, Chain A"/>
    <property type="match status" value="1"/>
</dbReference>
<dbReference type="Proteomes" id="UP001226691">
    <property type="component" value="Unassembled WGS sequence"/>
</dbReference>
<gene>
    <name evidence="1" type="ORF">QE412_001535</name>
</gene>
<sequence length="296" mass="31519">MSAPLLLAVTTLGRLEALRRLLDSVAHQLGPDDRVVLVAQDNEPEVRRLVDATGRGDRITVTSSPRGASLGRNVGIAAFADASDDALVMFPNDTTWFPDGTIDAVRRAIGDAPGGAVTVSTDIGPRFVLPAAGAALDVTTVWQVIEMSLVIRLGILRRIGGFDECIGTGAPTPWQAGEVTDLLMRALAAEPALSRRFVWTSSDDVHVGGIPETAGLDPRERRWKLRAYGRGVGRVLARHPFPLWHRWGFVVAGLLVGIRRGSEYAPLDGGVAFLGRLEGVRGRTIGRTAGAAAVGR</sequence>
<dbReference type="EMBL" id="JAUTBF010000001">
    <property type="protein sequence ID" value="MDQ1122962.1"/>
    <property type="molecule type" value="Genomic_DNA"/>
</dbReference>
<evidence type="ECO:0000313" key="2">
    <source>
        <dbReference type="Proteomes" id="UP001226691"/>
    </source>
</evidence>
<evidence type="ECO:0008006" key="3">
    <source>
        <dbReference type="Google" id="ProtNLM"/>
    </source>
</evidence>
<keyword evidence="2" id="KW-1185">Reference proteome</keyword>
<dbReference type="RefSeq" id="WP_307481852.1">
    <property type="nucleotide sequence ID" value="NZ_JAUTBF010000001.1"/>
</dbReference>
<comment type="caution">
    <text evidence="1">The sequence shown here is derived from an EMBL/GenBank/DDBJ whole genome shotgun (WGS) entry which is preliminary data.</text>
</comment>